<dbReference type="InterPro" id="IPR050390">
    <property type="entry name" value="C5-Methyltransferase"/>
</dbReference>
<dbReference type="PANTHER" id="PTHR10629:SF52">
    <property type="entry name" value="DNA (CYTOSINE-5)-METHYLTRANSFERASE 1"/>
    <property type="match status" value="1"/>
</dbReference>
<dbReference type="AlphaFoldDB" id="G7VE47"/>
<evidence type="ECO:0000256" key="5">
    <source>
        <dbReference type="RuleBase" id="RU000416"/>
    </source>
</evidence>
<evidence type="ECO:0000256" key="3">
    <source>
        <dbReference type="ARBA" id="ARBA00022679"/>
    </source>
</evidence>
<evidence type="ECO:0000256" key="4">
    <source>
        <dbReference type="ARBA" id="ARBA00022691"/>
    </source>
</evidence>
<reference evidence="6 7" key="1">
    <citation type="journal article" date="2012" name="J. Bacteriol.">
        <title>Complete genome sequence of strain 1860, a crenarchaeon of the genus pyrobaculum able to grow with various electron acceptors.</title>
        <authorList>
            <person name="Mardanov A.V."/>
            <person name="Gumerov V.M."/>
            <person name="Slobodkina G.B."/>
            <person name="Beletsky A.V."/>
            <person name="Bonch-Osmolovskaya E.A."/>
            <person name="Ravin N.V."/>
            <person name="Skryabin K.G."/>
        </authorList>
    </citation>
    <scope>NUCLEOTIDE SEQUENCE [LARGE SCALE GENOMIC DNA]</scope>
    <source>
        <strain evidence="6 7">1860</strain>
    </source>
</reference>
<name>G7VE47_9CREN</name>
<dbReference type="InterPro" id="IPR018117">
    <property type="entry name" value="C5_DNA_meth_AS"/>
</dbReference>
<dbReference type="Gene3D" id="3.90.120.10">
    <property type="entry name" value="DNA Methylase, subunit A, domain 2"/>
    <property type="match status" value="1"/>
</dbReference>
<dbReference type="EC" id="2.1.1.37" evidence="1"/>
<organism evidence="6 7">
    <name type="scientific">Pyrobaculum ferrireducens</name>
    <dbReference type="NCBI Taxonomy" id="1104324"/>
    <lineage>
        <taxon>Archaea</taxon>
        <taxon>Thermoproteota</taxon>
        <taxon>Thermoprotei</taxon>
        <taxon>Thermoproteales</taxon>
        <taxon>Thermoproteaceae</taxon>
        <taxon>Pyrobaculum</taxon>
    </lineage>
</organism>
<proteinExistence type="inferred from homology"/>
<evidence type="ECO:0000313" key="6">
    <source>
        <dbReference type="EMBL" id="AET32820.1"/>
    </source>
</evidence>
<keyword evidence="2 6" id="KW-0489">Methyltransferase</keyword>
<dbReference type="PRINTS" id="PR00105">
    <property type="entry name" value="C5METTRFRASE"/>
</dbReference>
<evidence type="ECO:0000256" key="1">
    <source>
        <dbReference type="ARBA" id="ARBA00011975"/>
    </source>
</evidence>
<dbReference type="GO" id="GO:0044027">
    <property type="term" value="P:negative regulation of gene expression via chromosomal CpG island methylation"/>
    <property type="evidence" value="ECO:0007669"/>
    <property type="project" value="TreeGrafter"/>
</dbReference>
<evidence type="ECO:0000313" key="7">
    <source>
        <dbReference type="Proteomes" id="UP000005867"/>
    </source>
</evidence>
<dbReference type="EMBL" id="CP003098">
    <property type="protein sequence ID" value="AET32820.1"/>
    <property type="molecule type" value="Genomic_DNA"/>
</dbReference>
<protein>
    <recommendedName>
        <fullName evidence="1">DNA (cytosine-5-)-methyltransferase</fullName>
        <ecNumber evidence="1">2.1.1.37</ecNumber>
    </recommendedName>
</protein>
<gene>
    <name evidence="6" type="ORF">P186_1393</name>
</gene>
<dbReference type="GO" id="GO:0032259">
    <property type="term" value="P:methylation"/>
    <property type="evidence" value="ECO:0007669"/>
    <property type="project" value="UniProtKB-KW"/>
</dbReference>
<dbReference type="PROSITE" id="PS00094">
    <property type="entry name" value="C5_MTASE_1"/>
    <property type="match status" value="1"/>
</dbReference>
<evidence type="ECO:0000256" key="2">
    <source>
        <dbReference type="ARBA" id="ARBA00022603"/>
    </source>
</evidence>
<accession>G7VE47</accession>
<dbReference type="Proteomes" id="UP000005867">
    <property type="component" value="Chromosome"/>
</dbReference>
<dbReference type="KEGG" id="pyr:P186_1393"/>
<dbReference type="InterPro" id="IPR029063">
    <property type="entry name" value="SAM-dependent_MTases_sf"/>
</dbReference>
<dbReference type="Gene3D" id="3.40.50.150">
    <property type="entry name" value="Vaccinia Virus protein VP39"/>
    <property type="match status" value="1"/>
</dbReference>
<dbReference type="eggNOG" id="arCOG04157">
    <property type="taxonomic scope" value="Archaea"/>
</dbReference>
<dbReference type="PANTHER" id="PTHR10629">
    <property type="entry name" value="CYTOSINE-SPECIFIC METHYLTRANSFERASE"/>
    <property type="match status" value="1"/>
</dbReference>
<dbReference type="InterPro" id="IPR001525">
    <property type="entry name" value="C5_MeTfrase"/>
</dbReference>
<dbReference type="PROSITE" id="PS51679">
    <property type="entry name" value="SAM_MT_C5"/>
    <property type="match status" value="1"/>
</dbReference>
<dbReference type="Pfam" id="PF00145">
    <property type="entry name" value="DNA_methylase"/>
    <property type="match status" value="2"/>
</dbReference>
<keyword evidence="3" id="KW-0808">Transferase</keyword>
<dbReference type="SUPFAM" id="SSF53335">
    <property type="entry name" value="S-adenosyl-L-methionine-dependent methyltransferases"/>
    <property type="match status" value="1"/>
</dbReference>
<dbReference type="BioCyc" id="PSP1104324:GJSN-1369-MONOMER"/>
<dbReference type="HOGENOM" id="CLU_006958_2_0_2"/>
<sequence length="475" mass="53166">MGDWVVGMSRFRVVSLFSGAGGMDLGFRLSGLYDIVFANDVLEHAVETYAANFDLKIRRCGVGVYEAEPGTVLLCDVERVDFSGLRGAADVVVGGPPCQDFSIVRGPEWDRRGIEVKRGRLYVHFVRALAVLQPLAFVFENVPGLLSANRGLAYKTILEDFSRLGARWAEVGGGAPLGGGGNGAVGYEILFSGVVDASALGVPQRRERLIIVGVRRDLFRRLDEVWEARSLIEAELRGRRFHFAKYPLTPLEVFEGRPLPELQDKYVEVMEEWRGVWEEVGTERALRWKREVWDRLTFDVVRDYLAANGVPRAGEEELERVWEEHTAVLRELGYLGIPVSSLKLPDGTTDLPHEDPAVVERMRRIPPGENHEFVRGTKWEVEGRGISLVYRRLHPLRPAYTVVAYGGGGTHGYHYARDRATLTLRERARLQTFLDAFRFRGGRSEIRAQIGEAVPPLMARRIAEALAGVLSALQS</sequence>
<dbReference type="GO" id="GO:0003677">
    <property type="term" value="F:DNA binding"/>
    <property type="evidence" value="ECO:0007669"/>
    <property type="project" value="TreeGrafter"/>
</dbReference>
<comment type="similarity">
    <text evidence="5">Belongs to the class I-like SAM-binding methyltransferase superfamily. C5-methyltransferase family.</text>
</comment>
<dbReference type="STRING" id="1104324.P186_1393"/>
<keyword evidence="7" id="KW-1185">Reference proteome</keyword>
<dbReference type="REBASE" id="41358">
    <property type="entry name" value="M.Psp1860ORF1393P"/>
</dbReference>
<dbReference type="NCBIfam" id="TIGR00675">
    <property type="entry name" value="dcm"/>
    <property type="match status" value="1"/>
</dbReference>
<dbReference type="GO" id="GO:0003886">
    <property type="term" value="F:DNA (cytosine-5-)-methyltransferase activity"/>
    <property type="evidence" value="ECO:0007669"/>
    <property type="project" value="UniProtKB-EC"/>
</dbReference>
<keyword evidence="4" id="KW-0949">S-adenosyl-L-methionine</keyword>